<dbReference type="EMBL" id="KZ772685">
    <property type="protein sequence ID" value="PTQ45897.1"/>
    <property type="molecule type" value="Genomic_DNA"/>
</dbReference>
<keyword evidence="3" id="KW-1185">Reference proteome</keyword>
<dbReference type="Gramene" id="Mp8g06770.4">
    <property type="protein sequence ID" value="Mp8g06770.4.cds1"/>
    <property type="gene ID" value="Mp8g06770"/>
</dbReference>
<evidence type="ECO:0000313" key="3">
    <source>
        <dbReference type="Proteomes" id="UP000244005"/>
    </source>
</evidence>
<feature type="region of interest" description="Disordered" evidence="1">
    <location>
        <begin position="12"/>
        <end position="32"/>
    </location>
</feature>
<evidence type="ECO:0000256" key="1">
    <source>
        <dbReference type="SAM" id="MobiDB-lite"/>
    </source>
</evidence>
<dbReference type="Gramene" id="Mp8g06770.2">
    <property type="protein sequence ID" value="Mp8g06770.2.cds1"/>
    <property type="gene ID" value="Mp8g06770"/>
</dbReference>
<dbReference type="Gramene" id="Mp8g06770.6">
    <property type="protein sequence ID" value="Mp8g06770.6.cds1"/>
    <property type="gene ID" value="Mp8g06770"/>
</dbReference>
<dbReference type="Gramene" id="Mp8g06770.1">
    <property type="protein sequence ID" value="Mp8g06770.1.cds1"/>
    <property type="gene ID" value="Mp8g06770"/>
</dbReference>
<dbReference type="AlphaFoldDB" id="A0A2R6XIF9"/>
<dbReference type="Gramene" id="Mp8g06770.7">
    <property type="protein sequence ID" value="Mp8g06770.7.cds1"/>
    <property type="gene ID" value="Mp8g06770"/>
</dbReference>
<dbReference type="Gramene" id="Mp8g06770.3">
    <property type="protein sequence ID" value="Mp8g06770.3.cds1"/>
    <property type="gene ID" value="Mp8g06770"/>
</dbReference>
<dbReference type="EMBL" id="KZ772685">
    <property type="protein sequence ID" value="PTQ45892.1"/>
    <property type="molecule type" value="Genomic_DNA"/>
</dbReference>
<proteinExistence type="predicted"/>
<sequence length="165" mass="18330">MPTSTALLISNLGPTRVDSSSRPNHGTGRGCPSILPSGNELLFKISNNKKLINGYWTQSTLRLLGPKSASAATGVVYMAPRGHMLNEFSGNKIARRQLPTIEERAVKHTKDYGICWKTRRSCFGERLSPLHIQSYSCFMLEYSGCRVRGEYVESRLRYLGEGFAG</sequence>
<dbReference type="EMBL" id="KZ772685">
    <property type="protein sequence ID" value="PTQ45895.1"/>
    <property type="molecule type" value="Genomic_DNA"/>
</dbReference>
<gene>
    <name evidence="2" type="ORF">MARPO_0013s0115</name>
</gene>
<reference evidence="3" key="1">
    <citation type="journal article" date="2017" name="Cell">
        <title>Insights into land plant evolution garnered from the Marchantia polymorpha genome.</title>
        <authorList>
            <person name="Bowman J.L."/>
            <person name="Kohchi T."/>
            <person name="Yamato K.T."/>
            <person name="Jenkins J."/>
            <person name="Shu S."/>
            <person name="Ishizaki K."/>
            <person name="Yamaoka S."/>
            <person name="Nishihama R."/>
            <person name="Nakamura Y."/>
            <person name="Berger F."/>
            <person name="Adam C."/>
            <person name="Aki S.S."/>
            <person name="Althoff F."/>
            <person name="Araki T."/>
            <person name="Arteaga-Vazquez M.A."/>
            <person name="Balasubrmanian S."/>
            <person name="Barry K."/>
            <person name="Bauer D."/>
            <person name="Boehm C.R."/>
            <person name="Briginshaw L."/>
            <person name="Caballero-Perez J."/>
            <person name="Catarino B."/>
            <person name="Chen F."/>
            <person name="Chiyoda S."/>
            <person name="Chovatia M."/>
            <person name="Davies K.M."/>
            <person name="Delmans M."/>
            <person name="Demura T."/>
            <person name="Dierschke T."/>
            <person name="Dolan L."/>
            <person name="Dorantes-Acosta A.E."/>
            <person name="Eklund D.M."/>
            <person name="Florent S.N."/>
            <person name="Flores-Sandoval E."/>
            <person name="Fujiyama A."/>
            <person name="Fukuzawa H."/>
            <person name="Galik B."/>
            <person name="Grimanelli D."/>
            <person name="Grimwood J."/>
            <person name="Grossniklaus U."/>
            <person name="Hamada T."/>
            <person name="Haseloff J."/>
            <person name="Hetherington A.J."/>
            <person name="Higo A."/>
            <person name="Hirakawa Y."/>
            <person name="Hundley H.N."/>
            <person name="Ikeda Y."/>
            <person name="Inoue K."/>
            <person name="Inoue S.I."/>
            <person name="Ishida S."/>
            <person name="Jia Q."/>
            <person name="Kakita M."/>
            <person name="Kanazawa T."/>
            <person name="Kawai Y."/>
            <person name="Kawashima T."/>
            <person name="Kennedy M."/>
            <person name="Kinose K."/>
            <person name="Kinoshita T."/>
            <person name="Kohara Y."/>
            <person name="Koide E."/>
            <person name="Komatsu K."/>
            <person name="Kopischke S."/>
            <person name="Kubo M."/>
            <person name="Kyozuka J."/>
            <person name="Lagercrantz U."/>
            <person name="Lin S.S."/>
            <person name="Lindquist E."/>
            <person name="Lipzen A.M."/>
            <person name="Lu C.W."/>
            <person name="De Luna E."/>
            <person name="Martienssen R.A."/>
            <person name="Minamino N."/>
            <person name="Mizutani M."/>
            <person name="Mizutani M."/>
            <person name="Mochizuki N."/>
            <person name="Monte I."/>
            <person name="Mosher R."/>
            <person name="Nagasaki H."/>
            <person name="Nakagami H."/>
            <person name="Naramoto S."/>
            <person name="Nishitani K."/>
            <person name="Ohtani M."/>
            <person name="Okamoto T."/>
            <person name="Okumura M."/>
            <person name="Phillips J."/>
            <person name="Pollak B."/>
            <person name="Reinders A."/>
            <person name="Rovekamp M."/>
            <person name="Sano R."/>
            <person name="Sawa S."/>
            <person name="Schmid M.W."/>
            <person name="Shirakawa M."/>
            <person name="Solano R."/>
            <person name="Spunde A."/>
            <person name="Suetsugu N."/>
            <person name="Sugano S."/>
            <person name="Sugiyama A."/>
            <person name="Sun R."/>
            <person name="Suzuki Y."/>
            <person name="Takenaka M."/>
            <person name="Takezawa D."/>
            <person name="Tomogane H."/>
            <person name="Tsuzuki M."/>
            <person name="Ueda T."/>
            <person name="Umeda M."/>
            <person name="Ward J.M."/>
            <person name="Watanabe Y."/>
            <person name="Yazaki K."/>
            <person name="Yokoyama R."/>
            <person name="Yoshitake Y."/>
            <person name="Yotsui I."/>
            <person name="Zachgo S."/>
            <person name="Schmutz J."/>
        </authorList>
    </citation>
    <scope>NUCLEOTIDE SEQUENCE [LARGE SCALE GENOMIC DNA]</scope>
    <source>
        <strain evidence="3">Tak-1</strain>
    </source>
</reference>
<dbReference type="Gramene" id="Mp8g06770.5">
    <property type="protein sequence ID" value="Mp8g06770.5.cds1"/>
    <property type="gene ID" value="Mp8g06770"/>
</dbReference>
<protein>
    <submittedName>
        <fullName evidence="2">Uncharacterized protein</fullName>
    </submittedName>
</protein>
<evidence type="ECO:0000313" key="2">
    <source>
        <dbReference type="EMBL" id="PTQ45895.1"/>
    </source>
</evidence>
<name>A0A2R6XIF9_MARPO</name>
<dbReference type="EMBL" id="KZ772685">
    <property type="protein sequence ID" value="PTQ45894.1"/>
    <property type="molecule type" value="Genomic_DNA"/>
</dbReference>
<dbReference type="EMBL" id="KZ772685">
    <property type="protein sequence ID" value="PTQ45898.1"/>
    <property type="molecule type" value="Genomic_DNA"/>
</dbReference>
<dbReference type="EMBL" id="KZ772685">
    <property type="protein sequence ID" value="PTQ45893.1"/>
    <property type="molecule type" value="Genomic_DNA"/>
</dbReference>
<dbReference type="EMBL" id="KZ772685">
    <property type="protein sequence ID" value="PTQ45896.1"/>
    <property type="molecule type" value="Genomic_DNA"/>
</dbReference>
<reference evidence="2" key="2">
    <citation type="submission" date="2017-12" db="EMBL/GenBank/DDBJ databases">
        <title>WGS assembly of Marchantia polymorpha.</title>
        <authorList>
            <person name="Bowman J.L."/>
            <person name="Kohchi T."/>
            <person name="Yamato K.T."/>
            <person name="Jenkins J."/>
            <person name="Shu S."/>
            <person name="Ishizaki K."/>
            <person name="Yamaoka S."/>
            <person name="Nishihama R."/>
            <person name="Nakamura Y."/>
            <person name="Berger F."/>
            <person name="Adam C."/>
            <person name="Aki S.S."/>
            <person name="Althoff F."/>
            <person name="Araki T."/>
            <person name="Arteaga-Vazquez M.A."/>
            <person name="Balasubrmanian S."/>
            <person name="Bauer D."/>
            <person name="Boehm C.R."/>
            <person name="Briginshaw L."/>
            <person name="Caballero-Perez J."/>
            <person name="Catarino B."/>
            <person name="Chen F."/>
            <person name="Chiyoda S."/>
            <person name="Chovatia M."/>
            <person name="Davies K.M."/>
            <person name="Delmans M."/>
            <person name="Demura T."/>
            <person name="Dierschke T."/>
            <person name="Dolan L."/>
            <person name="Dorantes-Acosta A.E."/>
            <person name="Eklund D.M."/>
            <person name="Florent S.N."/>
            <person name="Flores-Sandoval E."/>
            <person name="Fujiyama A."/>
            <person name="Fukuzawa H."/>
            <person name="Galik B."/>
            <person name="Grimanelli D."/>
            <person name="Grimwood J."/>
            <person name="Grossniklaus U."/>
            <person name="Hamada T."/>
            <person name="Haseloff J."/>
            <person name="Hetherington A.J."/>
            <person name="Higo A."/>
            <person name="Hirakawa Y."/>
            <person name="Hundley H.N."/>
            <person name="Ikeda Y."/>
            <person name="Inoue K."/>
            <person name="Inoue S."/>
            <person name="Ishida S."/>
            <person name="Jia Q."/>
            <person name="Kakita M."/>
            <person name="Kanazawa T."/>
            <person name="Kawai Y."/>
            <person name="Kawashima T."/>
            <person name="Kennedy M."/>
            <person name="Kinose K."/>
            <person name="Kinoshita T."/>
            <person name="Kohara Y."/>
            <person name="Koide E."/>
            <person name="Komatsu K."/>
            <person name="Kopischke S."/>
            <person name="Kubo M."/>
            <person name="Kyozuka J."/>
            <person name="Lagercrantz U."/>
            <person name="Lin S.S."/>
            <person name="Lindquist E."/>
            <person name="Lipzen A.M."/>
            <person name="Lu C."/>
            <person name="Luna E.D."/>
            <person name="Martienssen R.A."/>
            <person name="Minamino N."/>
            <person name="Mizutani M."/>
            <person name="Mizutani M."/>
            <person name="Mochizuki N."/>
            <person name="Monte I."/>
            <person name="Mosher R."/>
            <person name="Nagasaki H."/>
            <person name="Nakagami H."/>
            <person name="Naramoto S."/>
            <person name="Nishitani K."/>
            <person name="Ohtani M."/>
            <person name="Okamoto T."/>
            <person name="Okumura M."/>
            <person name="Phillips J."/>
            <person name="Pollak B."/>
            <person name="Reinders A."/>
            <person name="Roevekamp M."/>
            <person name="Sano R."/>
            <person name="Sawa S."/>
            <person name="Schmid M.W."/>
            <person name="Shirakawa M."/>
            <person name="Solano R."/>
            <person name="Spunde A."/>
            <person name="Suetsugu N."/>
            <person name="Sugano S."/>
            <person name="Sugiyama A."/>
            <person name="Sun R."/>
            <person name="Suzuki Y."/>
            <person name="Takenaka M."/>
            <person name="Takezawa D."/>
            <person name="Tomogane H."/>
            <person name="Tsuzuki M."/>
            <person name="Ueda T."/>
            <person name="Umeda M."/>
            <person name="Ward J.M."/>
            <person name="Watanabe Y."/>
            <person name="Yazaki K."/>
            <person name="Yokoyama R."/>
            <person name="Yoshitake Y."/>
            <person name="Yotsui I."/>
            <person name="Zachgo S."/>
            <person name="Schmutz J."/>
        </authorList>
    </citation>
    <scope>NUCLEOTIDE SEQUENCE [LARGE SCALE GENOMIC DNA]</scope>
    <source>
        <strain evidence="2">Tak-1</strain>
    </source>
</reference>
<accession>A0A2R6XIF9</accession>
<organism evidence="2 3">
    <name type="scientific">Marchantia polymorpha</name>
    <name type="common">Common liverwort</name>
    <name type="synonym">Marchantia aquatica</name>
    <dbReference type="NCBI Taxonomy" id="3197"/>
    <lineage>
        <taxon>Eukaryota</taxon>
        <taxon>Viridiplantae</taxon>
        <taxon>Streptophyta</taxon>
        <taxon>Embryophyta</taxon>
        <taxon>Marchantiophyta</taxon>
        <taxon>Marchantiopsida</taxon>
        <taxon>Marchantiidae</taxon>
        <taxon>Marchantiales</taxon>
        <taxon>Marchantiaceae</taxon>
        <taxon>Marchantia</taxon>
    </lineage>
</organism>
<dbReference type="Proteomes" id="UP000244005">
    <property type="component" value="Unassembled WGS sequence"/>
</dbReference>
<dbReference type="EMBL" id="KZ772685">
    <property type="protein sequence ID" value="PTQ45891.1"/>
    <property type="molecule type" value="Genomic_DNA"/>
</dbReference>
<dbReference type="Gramene" id="Mp8g06770.8">
    <property type="protein sequence ID" value="Mp8g06770.8.cds1"/>
    <property type="gene ID" value="Mp8g06770"/>
</dbReference>